<dbReference type="EMBL" id="JAACJJ010000030">
    <property type="protein sequence ID" value="KAF5318703.1"/>
    <property type="molecule type" value="Genomic_DNA"/>
</dbReference>
<dbReference type="Proteomes" id="UP000567179">
    <property type="component" value="Unassembled WGS sequence"/>
</dbReference>
<gene>
    <name evidence="3" type="ORF">D9619_011001</name>
</gene>
<keyword evidence="4" id="KW-1185">Reference proteome</keyword>
<dbReference type="PANTHER" id="PTHR10039">
    <property type="entry name" value="AMELOGENIN"/>
    <property type="match status" value="1"/>
</dbReference>
<organism evidence="3 4">
    <name type="scientific">Psilocybe cf. subviscida</name>
    <dbReference type="NCBI Taxonomy" id="2480587"/>
    <lineage>
        <taxon>Eukaryota</taxon>
        <taxon>Fungi</taxon>
        <taxon>Dikarya</taxon>
        <taxon>Basidiomycota</taxon>
        <taxon>Agaricomycotina</taxon>
        <taxon>Agaricomycetes</taxon>
        <taxon>Agaricomycetidae</taxon>
        <taxon>Agaricales</taxon>
        <taxon>Agaricineae</taxon>
        <taxon>Strophariaceae</taxon>
        <taxon>Psilocybe</taxon>
    </lineage>
</organism>
<comment type="caution">
    <text evidence="3">The sequence shown here is derived from an EMBL/GenBank/DDBJ whole genome shotgun (WGS) entry which is preliminary data.</text>
</comment>
<dbReference type="OrthoDB" id="3228837at2759"/>
<dbReference type="Pfam" id="PF24883">
    <property type="entry name" value="NPHP3_N"/>
    <property type="match status" value="1"/>
</dbReference>
<evidence type="ECO:0000313" key="3">
    <source>
        <dbReference type="EMBL" id="KAF5318703.1"/>
    </source>
</evidence>
<name>A0A8H5F0F8_9AGAR</name>
<keyword evidence="1" id="KW-0677">Repeat</keyword>
<dbReference type="InterPro" id="IPR056884">
    <property type="entry name" value="NPHP3-like_N"/>
</dbReference>
<dbReference type="SUPFAM" id="SSF52540">
    <property type="entry name" value="P-loop containing nucleoside triphosphate hydrolases"/>
    <property type="match status" value="1"/>
</dbReference>
<protein>
    <recommendedName>
        <fullName evidence="2">Nephrocystin 3-like N-terminal domain-containing protein</fullName>
    </recommendedName>
</protein>
<evidence type="ECO:0000313" key="4">
    <source>
        <dbReference type="Proteomes" id="UP000567179"/>
    </source>
</evidence>
<feature type="domain" description="Nephrocystin 3-like N-terminal" evidence="2">
    <location>
        <begin position="72"/>
        <end position="231"/>
    </location>
</feature>
<evidence type="ECO:0000256" key="1">
    <source>
        <dbReference type="ARBA" id="ARBA00022737"/>
    </source>
</evidence>
<dbReference type="PANTHER" id="PTHR10039:SF17">
    <property type="entry name" value="FUNGAL STAND N-TERMINAL GOODBYE DOMAIN-CONTAINING PROTEIN-RELATED"/>
    <property type="match status" value="1"/>
</dbReference>
<evidence type="ECO:0000259" key="2">
    <source>
        <dbReference type="Pfam" id="PF24883"/>
    </source>
</evidence>
<dbReference type="AlphaFoldDB" id="A0A8H5F0F8"/>
<dbReference type="InterPro" id="IPR027417">
    <property type="entry name" value="P-loop_NTPase"/>
</dbReference>
<reference evidence="3 4" key="1">
    <citation type="journal article" date="2020" name="ISME J.">
        <title>Uncovering the hidden diversity of litter-decomposition mechanisms in mushroom-forming fungi.</title>
        <authorList>
            <person name="Floudas D."/>
            <person name="Bentzer J."/>
            <person name="Ahren D."/>
            <person name="Johansson T."/>
            <person name="Persson P."/>
            <person name="Tunlid A."/>
        </authorList>
    </citation>
    <scope>NUCLEOTIDE SEQUENCE [LARGE SCALE GENOMIC DNA]</scope>
    <source>
        <strain evidence="3 4">CBS 101986</strain>
    </source>
</reference>
<sequence length="826" mass="93598">MASMFKGASRVSISGGTFNITSNDQKTFMANTALKDLGLAASHNAFHDSVARYDAPKCHPNTRIAVLNMIEHWIHGLADVQSPLLWLYGGAGAAKSAIVQSIAERCIPQDIVLGCFFFSRTDVTRNSAVTLIPTLAYQVARAFPAALAVIEGVMNSDPLIFSSSLRRQAYELLVRPLRHLASSGVITKARAFLIDGLDECNDPKLQTAVIDVIVELLLQYSLPVVFLVASRPEQQITAALSAQPISYTSIPLSDHIDSEADIRRYIDDMFHHISIQHPFKDQLSAPWPPPATVDELVRKSSGHFIYASTAMKYIMSPHDTPWHSLQVVLGLQAPRNRKQMPFSDLDALYQHILNSATYLDEVLTILARCLLADALIDSVDEIAFVLGYAPNDIYVFIADLQALLTIVNRADLSHVNLRHASLRDFLLDKSRAVALHIDYHAYHTRYVARYFQLFDLAAKESPESTIYHKIISSGNIAYGIDRLITDIEHSMHWVEVTPAVVQLFWRHGPSEVWDFCASFHSSSPEIVTGTLIRYMNLVEDVVGSKLDGRLYSHHLATYITIVFSFMNSRGALSRISLPLIFSGFPTRFMRKILVSYLEDYICYHLVSHLHHKDGLPVAERRLELASAIYKHLTPTVQLTEVARILLRKLRGLREHLIPAYHTLHERWLRRTKPFKHVACGSPRLARRIQKHSWTWLFSQEFYLNNAVPALRLSARRCRKIWNTHCGYPLLLEALAHVLPLTDPSEELVELTRKMLPRAALHFQLPMRRARDAMDVYTARVRGTRLALLERQIEEGDYSLCLLFPLQYRSANALLERLRLCNLDEID</sequence>
<proteinExistence type="predicted"/>
<accession>A0A8H5F0F8</accession>